<evidence type="ECO:0000313" key="2">
    <source>
        <dbReference type="EMBL" id="GAG88879.1"/>
    </source>
</evidence>
<keyword evidence="1" id="KW-0472">Membrane</keyword>
<protein>
    <submittedName>
        <fullName evidence="2">Uncharacterized protein</fullName>
    </submittedName>
</protein>
<organism evidence="2">
    <name type="scientific">marine sediment metagenome</name>
    <dbReference type="NCBI Taxonomy" id="412755"/>
    <lineage>
        <taxon>unclassified sequences</taxon>
        <taxon>metagenomes</taxon>
        <taxon>ecological metagenomes</taxon>
    </lineage>
</organism>
<sequence length="169" mass="19501">MKLKTSAGIPLDIYYRTQKGLEWGYPPPKEAEKLGVSPYNFGETAYYFGKHIALPGFAGIAIWLTIIFNVFDNFLIGFVSNILYLIAAALLISVLREFIRGWKYKIKKGVIYLPGPYVFRRKVADYTPIINEIAKVDYKIGFVGDIMKMNKFNLKFHPDIKYFFDYSIV</sequence>
<feature type="transmembrane region" description="Helical" evidence="1">
    <location>
        <begin position="52"/>
        <end position="71"/>
    </location>
</feature>
<keyword evidence="1" id="KW-0812">Transmembrane</keyword>
<accession>X1AZW0</accession>
<dbReference type="EMBL" id="BART01013122">
    <property type="protein sequence ID" value="GAG88879.1"/>
    <property type="molecule type" value="Genomic_DNA"/>
</dbReference>
<comment type="caution">
    <text evidence="2">The sequence shown here is derived from an EMBL/GenBank/DDBJ whole genome shotgun (WGS) entry which is preliminary data.</text>
</comment>
<keyword evidence="1" id="KW-1133">Transmembrane helix</keyword>
<proteinExistence type="predicted"/>
<evidence type="ECO:0000256" key="1">
    <source>
        <dbReference type="SAM" id="Phobius"/>
    </source>
</evidence>
<dbReference type="AlphaFoldDB" id="X1AZW0"/>
<name>X1AZW0_9ZZZZ</name>
<feature type="non-terminal residue" evidence="2">
    <location>
        <position position="169"/>
    </location>
</feature>
<reference evidence="2" key="1">
    <citation type="journal article" date="2014" name="Front. Microbiol.">
        <title>High frequency of phylogenetically diverse reductive dehalogenase-homologous genes in deep subseafloor sedimentary metagenomes.</title>
        <authorList>
            <person name="Kawai M."/>
            <person name="Futagami T."/>
            <person name="Toyoda A."/>
            <person name="Takaki Y."/>
            <person name="Nishi S."/>
            <person name="Hori S."/>
            <person name="Arai W."/>
            <person name="Tsubouchi T."/>
            <person name="Morono Y."/>
            <person name="Uchiyama I."/>
            <person name="Ito T."/>
            <person name="Fujiyama A."/>
            <person name="Inagaki F."/>
            <person name="Takami H."/>
        </authorList>
    </citation>
    <scope>NUCLEOTIDE SEQUENCE</scope>
    <source>
        <strain evidence="2">Expedition CK06-06</strain>
    </source>
</reference>
<feature type="transmembrane region" description="Helical" evidence="1">
    <location>
        <begin position="77"/>
        <end position="99"/>
    </location>
</feature>
<gene>
    <name evidence="2" type="ORF">S01H4_27019</name>
</gene>